<evidence type="ECO:0008006" key="2">
    <source>
        <dbReference type="Google" id="ProtNLM"/>
    </source>
</evidence>
<proteinExistence type="predicted"/>
<feature type="non-terminal residue" evidence="1">
    <location>
        <position position="1"/>
    </location>
</feature>
<dbReference type="Gene3D" id="3.90.180.10">
    <property type="entry name" value="Medium-chain alcohol dehydrogenases, catalytic domain"/>
    <property type="match status" value="1"/>
</dbReference>
<evidence type="ECO:0000313" key="1">
    <source>
        <dbReference type="EMBL" id="GAI10279.1"/>
    </source>
</evidence>
<gene>
    <name evidence="1" type="ORF">S06H3_21955</name>
</gene>
<protein>
    <recommendedName>
        <fullName evidence="2">Alcohol dehydrogenase-like C-terminal domain-containing protein</fullName>
    </recommendedName>
</protein>
<name>X1MV72_9ZZZZ</name>
<reference evidence="1" key="1">
    <citation type="journal article" date="2014" name="Front. Microbiol.">
        <title>High frequency of phylogenetically diverse reductive dehalogenase-homologous genes in deep subseafloor sedimentary metagenomes.</title>
        <authorList>
            <person name="Kawai M."/>
            <person name="Futagami T."/>
            <person name="Toyoda A."/>
            <person name="Takaki Y."/>
            <person name="Nishi S."/>
            <person name="Hori S."/>
            <person name="Arai W."/>
            <person name="Tsubouchi T."/>
            <person name="Morono Y."/>
            <person name="Uchiyama I."/>
            <person name="Ito T."/>
            <person name="Fujiyama A."/>
            <person name="Inagaki F."/>
            <person name="Takami H."/>
        </authorList>
    </citation>
    <scope>NUCLEOTIDE SEQUENCE</scope>
    <source>
        <strain evidence="1">Expedition CK06-06</strain>
    </source>
</reference>
<comment type="caution">
    <text evidence="1">The sequence shown here is derived from an EMBL/GenBank/DDBJ whole genome shotgun (WGS) entry which is preliminary data.</text>
</comment>
<sequence length="67" mass="7560">SFHTMDKEIRSSWLAPLSWPTAIRSIAEGLVNVEAMVTHTCPLEEAEKAIINLRNRTDNPMKVQITP</sequence>
<dbReference type="EMBL" id="BARV01011629">
    <property type="protein sequence ID" value="GAI10279.1"/>
    <property type="molecule type" value="Genomic_DNA"/>
</dbReference>
<organism evidence="1">
    <name type="scientific">marine sediment metagenome</name>
    <dbReference type="NCBI Taxonomy" id="412755"/>
    <lineage>
        <taxon>unclassified sequences</taxon>
        <taxon>metagenomes</taxon>
        <taxon>ecological metagenomes</taxon>
    </lineage>
</organism>
<dbReference type="AlphaFoldDB" id="X1MV72"/>
<accession>X1MV72</accession>